<keyword evidence="1" id="KW-0472">Membrane</keyword>
<sequence length="427" mass="45627">MKPAERPRRNQEGAVLLTAALSMLFLIGFMGLALDFGRLFLIRTELQTATDSCALSAAQELDQQPNSITRAISAGMSAGNANAVNLQSVDWAGQGQLDPGSFTFYDSSYVATTDPLQATYVECSHTQGNIPIRVLNAMGAFIRDASAFPATRTVAAQAVATRVSAQTTCPLPIAVKRAAGTSPPLYGFQVGQWVIIYGDDIAGGAPGAFGWYNIDESQNARSTRDQLLGLTCETRVGARLRTPGAKTGVHEAWNYRFGIYRNNDDPTVNRPDFSGYAYTPLNWTNPVPQNAFDGTPAAGSHPTAANFVTKRSQYRSYDDTGTSIQNGSEIVFGRRNALNSFHDLATPGIGGQHQQLGASRRVALTPVIDENNIVIDYLCVFMLHPMSGPHDDVRVEIRGNARAAGSPCTTSGLPGGTAGPLVPALVR</sequence>
<keyword evidence="4" id="KW-1185">Reference proteome</keyword>
<dbReference type="AlphaFoldDB" id="A0A4Z0BF09"/>
<dbReference type="OrthoDB" id="8595764at2"/>
<evidence type="ECO:0000259" key="2">
    <source>
        <dbReference type="Pfam" id="PF13400"/>
    </source>
</evidence>
<dbReference type="EMBL" id="SMLL01000008">
    <property type="protein sequence ID" value="TFY96897.1"/>
    <property type="molecule type" value="Genomic_DNA"/>
</dbReference>
<organism evidence="3 4">
    <name type="scientific">Ramlibacter rhizophilus</name>
    <dbReference type="NCBI Taxonomy" id="1781167"/>
    <lineage>
        <taxon>Bacteria</taxon>
        <taxon>Pseudomonadati</taxon>
        <taxon>Pseudomonadota</taxon>
        <taxon>Betaproteobacteria</taxon>
        <taxon>Burkholderiales</taxon>
        <taxon>Comamonadaceae</taxon>
        <taxon>Ramlibacter</taxon>
    </lineage>
</organism>
<name>A0A4Z0BF09_9BURK</name>
<dbReference type="Proteomes" id="UP000297564">
    <property type="component" value="Unassembled WGS sequence"/>
</dbReference>
<keyword evidence="1" id="KW-0812">Transmembrane</keyword>
<feature type="domain" description="Putative Flp pilus-assembly TadG-like N-terminal" evidence="2">
    <location>
        <begin position="13"/>
        <end position="59"/>
    </location>
</feature>
<dbReference type="InterPro" id="IPR028087">
    <property type="entry name" value="Tad_N"/>
</dbReference>
<feature type="transmembrane region" description="Helical" evidence="1">
    <location>
        <begin position="12"/>
        <end position="34"/>
    </location>
</feature>
<protein>
    <recommendedName>
        <fullName evidence="2">Putative Flp pilus-assembly TadG-like N-terminal domain-containing protein</fullName>
    </recommendedName>
</protein>
<evidence type="ECO:0000313" key="4">
    <source>
        <dbReference type="Proteomes" id="UP000297564"/>
    </source>
</evidence>
<evidence type="ECO:0000256" key="1">
    <source>
        <dbReference type="SAM" id="Phobius"/>
    </source>
</evidence>
<dbReference type="Pfam" id="PF13400">
    <property type="entry name" value="Tad"/>
    <property type="match status" value="1"/>
</dbReference>
<reference evidence="3 4" key="1">
    <citation type="submission" date="2019-03" db="EMBL/GenBank/DDBJ databases">
        <title>Ramlibacter rhizophilus CCTCC AB2015357, whole genome shotgun sequence.</title>
        <authorList>
            <person name="Zhang X."/>
            <person name="Feng G."/>
            <person name="Zhu H."/>
        </authorList>
    </citation>
    <scope>NUCLEOTIDE SEQUENCE [LARGE SCALE GENOMIC DNA]</scope>
    <source>
        <strain evidence="3 4">CCTCC AB2015357</strain>
    </source>
</reference>
<accession>A0A4Z0BF09</accession>
<keyword evidence="1" id="KW-1133">Transmembrane helix</keyword>
<comment type="caution">
    <text evidence="3">The sequence shown here is derived from an EMBL/GenBank/DDBJ whole genome shotgun (WGS) entry which is preliminary data.</text>
</comment>
<dbReference type="RefSeq" id="WP_135286908.1">
    <property type="nucleotide sequence ID" value="NZ_SMLL01000008.1"/>
</dbReference>
<evidence type="ECO:0000313" key="3">
    <source>
        <dbReference type="EMBL" id="TFY96897.1"/>
    </source>
</evidence>
<gene>
    <name evidence="3" type="ORF">EZ242_19695</name>
</gene>
<proteinExistence type="predicted"/>